<dbReference type="CDD" id="cd00075">
    <property type="entry name" value="HATPase"/>
    <property type="match status" value="1"/>
</dbReference>
<keyword evidence="4" id="KW-1003">Cell membrane</keyword>
<comment type="subcellular location">
    <subcellularLocation>
        <location evidence="2">Cell membrane</location>
        <topology evidence="2">Multi-pass membrane protein</topology>
    </subcellularLocation>
</comment>
<dbReference type="SMART" id="SM00304">
    <property type="entry name" value="HAMP"/>
    <property type="match status" value="1"/>
</dbReference>
<dbReference type="Pfam" id="PF00989">
    <property type="entry name" value="PAS"/>
    <property type="match status" value="1"/>
</dbReference>
<evidence type="ECO:0000259" key="18">
    <source>
        <dbReference type="PROSITE" id="PS50885"/>
    </source>
</evidence>
<dbReference type="PANTHER" id="PTHR45453:SF1">
    <property type="entry name" value="PHOSPHATE REGULON SENSOR PROTEIN PHOR"/>
    <property type="match status" value="1"/>
</dbReference>
<dbReference type="EC" id="2.7.13.3" evidence="3"/>
<dbReference type="InterPro" id="IPR036890">
    <property type="entry name" value="HATPase_C_sf"/>
</dbReference>
<dbReference type="SUPFAM" id="SSF47384">
    <property type="entry name" value="Homodimeric domain of signal transducing histidine kinase"/>
    <property type="match status" value="1"/>
</dbReference>
<keyword evidence="11 14" id="KW-1133">Transmembrane helix</keyword>
<dbReference type="GO" id="GO:0005886">
    <property type="term" value="C:plasma membrane"/>
    <property type="evidence" value="ECO:0007669"/>
    <property type="project" value="UniProtKB-SubCell"/>
</dbReference>
<dbReference type="Pfam" id="PF23846">
    <property type="entry name" value="Cache_WalK"/>
    <property type="match status" value="1"/>
</dbReference>
<evidence type="ECO:0000259" key="16">
    <source>
        <dbReference type="PROSITE" id="PS50112"/>
    </source>
</evidence>
<keyword evidence="12" id="KW-0902">Two-component regulatory system</keyword>
<sequence>MKKVGFFNSIYFKFVLIYLLLIFVAMQIIGVYFAQRLEEQLLDSFKSSIQERVNILKYSLEKEIIEPRKAGDPTLMEDIETTIGDYDSEDISEIRVIDQDYKVIGSSAENQEIVGTRFTDQMVRTAFNQGAAQKDIRIDASNAERILLWSEPLMTEDGVVIGNLYLITKIENVYKELEQINTIMARATIISLLVTAVLGILLAQTITRPISDMRRQAMAMSRGNYTRKVKVYSDDEIGQLAVSFNNLTKKLQDAQATTEAEKRKLSSVLTNMTDGVLTTDRRGRVILINDTAVSMLKVSRETSLSKPITEVLGIDDTYTFSQLLNEKDSMILDHSSDKKLLYLRANFSIIQRETGFVNGLIVVLHDITEQEKIDEERREFVANVSHELRTPLTTMRSYLEALADGAMDDAELAPRFLNTAQTETERMIRLVNALLQLSKLDSTDYQLSTTWVDFGRYFHRVIDRFEMTKSRNVTFKRLIPEESIGVEIDEDKITQVLDNIISNALKYSPEGGQVTFKLQVIGPNIEVSIRDEGMGIPKENVSRIFERFYRVDKARSRKLGGTGLGLAIAKEMIEAHKGQIWASSEEGKGTTVFFTLPYEPLQEDDWE</sequence>
<evidence type="ECO:0000313" key="20">
    <source>
        <dbReference type="Proteomes" id="UP000239663"/>
    </source>
</evidence>
<dbReference type="Pfam" id="PF02518">
    <property type="entry name" value="HATPase_c"/>
    <property type="match status" value="1"/>
</dbReference>
<evidence type="ECO:0000256" key="10">
    <source>
        <dbReference type="ARBA" id="ARBA00022840"/>
    </source>
</evidence>
<dbReference type="PROSITE" id="PS50109">
    <property type="entry name" value="HIS_KIN"/>
    <property type="match status" value="1"/>
</dbReference>
<dbReference type="PANTHER" id="PTHR45453">
    <property type="entry name" value="PHOSPHATE REGULON SENSOR PROTEIN PHOR"/>
    <property type="match status" value="1"/>
</dbReference>
<keyword evidence="20" id="KW-1185">Reference proteome</keyword>
<dbReference type="SMART" id="SM00091">
    <property type="entry name" value="PAS"/>
    <property type="match status" value="1"/>
</dbReference>
<evidence type="ECO:0000259" key="17">
    <source>
        <dbReference type="PROSITE" id="PS50113"/>
    </source>
</evidence>
<dbReference type="InterPro" id="IPR003594">
    <property type="entry name" value="HATPase_dom"/>
</dbReference>
<dbReference type="FunFam" id="3.30.565.10:FF:000006">
    <property type="entry name" value="Sensor histidine kinase WalK"/>
    <property type="match status" value="1"/>
</dbReference>
<evidence type="ECO:0000256" key="2">
    <source>
        <dbReference type="ARBA" id="ARBA00004651"/>
    </source>
</evidence>
<feature type="transmembrane region" description="Helical" evidence="14">
    <location>
        <begin position="12"/>
        <end position="34"/>
    </location>
</feature>
<dbReference type="CDD" id="cd00130">
    <property type="entry name" value="PAS"/>
    <property type="match status" value="1"/>
</dbReference>
<accession>A0A2S7N1T3</accession>
<dbReference type="OrthoDB" id="9813151at2"/>
<evidence type="ECO:0000256" key="6">
    <source>
        <dbReference type="ARBA" id="ARBA00022679"/>
    </source>
</evidence>
<keyword evidence="5" id="KW-0597">Phosphoprotein</keyword>
<evidence type="ECO:0000256" key="4">
    <source>
        <dbReference type="ARBA" id="ARBA00022475"/>
    </source>
</evidence>
<keyword evidence="8" id="KW-0547">Nucleotide-binding</keyword>
<keyword evidence="9 19" id="KW-0418">Kinase</keyword>
<dbReference type="InterPro" id="IPR050351">
    <property type="entry name" value="BphY/WalK/GraS-like"/>
</dbReference>
<dbReference type="InterPro" id="IPR035965">
    <property type="entry name" value="PAS-like_dom_sf"/>
</dbReference>
<dbReference type="Pfam" id="PF00512">
    <property type="entry name" value="HisKA"/>
    <property type="match status" value="1"/>
</dbReference>
<feature type="transmembrane region" description="Helical" evidence="14">
    <location>
        <begin position="183"/>
        <end position="203"/>
    </location>
</feature>
<dbReference type="AlphaFoldDB" id="A0A2S7N1T3"/>
<dbReference type="InterPro" id="IPR000700">
    <property type="entry name" value="PAS-assoc_C"/>
</dbReference>
<dbReference type="PROSITE" id="PS50112">
    <property type="entry name" value="PAS"/>
    <property type="match status" value="1"/>
</dbReference>
<dbReference type="CDD" id="cd06225">
    <property type="entry name" value="HAMP"/>
    <property type="match status" value="1"/>
</dbReference>
<evidence type="ECO:0000256" key="11">
    <source>
        <dbReference type="ARBA" id="ARBA00022989"/>
    </source>
</evidence>
<dbReference type="InterPro" id="IPR004358">
    <property type="entry name" value="Sig_transdc_His_kin-like_C"/>
</dbReference>
<dbReference type="InterPro" id="IPR003660">
    <property type="entry name" value="HAMP_dom"/>
</dbReference>
<dbReference type="FunFam" id="1.10.287.130:FF:000001">
    <property type="entry name" value="Two-component sensor histidine kinase"/>
    <property type="match status" value="1"/>
</dbReference>
<name>A0A2S7N1T3_9BACI</name>
<dbReference type="EMBL" id="PKOZ01000002">
    <property type="protein sequence ID" value="PQD95973.1"/>
    <property type="molecule type" value="Genomic_DNA"/>
</dbReference>
<dbReference type="NCBIfam" id="NF033092">
    <property type="entry name" value="HK_WalK"/>
    <property type="match status" value="1"/>
</dbReference>
<dbReference type="InterPro" id="IPR000014">
    <property type="entry name" value="PAS"/>
</dbReference>
<dbReference type="SUPFAM" id="SSF55874">
    <property type="entry name" value="ATPase domain of HSP90 chaperone/DNA topoisomerase II/histidine kinase"/>
    <property type="match status" value="1"/>
</dbReference>
<protein>
    <recommendedName>
        <fullName evidence="3">histidine kinase</fullName>
        <ecNumber evidence="3">2.7.13.3</ecNumber>
    </recommendedName>
</protein>
<dbReference type="InterPro" id="IPR005467">
    <property type="entry name" value="His_kinase_dom"/>
</dbReference>
<reference evidence="19 20" key="1">
    <citation type="submission" date="2017-12" db="EMBL/GenBank/DDBJ databases">
        <title>Taxonomic description and draft genome of Pradoshia cofamensis Gen. nov., sp. nov., a thermotolerant bacillale isolated from anterior gut of earthworm Eisenia fetida.</title>
        <authorList>
            <person name="Saha T."/>
            <person name="Chakraborty R."/>
        </authorList>
    </citation>
    <scope>NUCLEOTIDE SEQUENCE [LARGE SCALE GENOMIC DNA]</scope>
    <source>
        <strain evidence="19 20">EAG3</strain>
    </source>
</reference>
<evidence type="ECO:0000256" key="5">
    <source>
        <dbReference type="ARBA" id="ARBA00022553"/>
    </source>
</evidence>
<evidence type="ECO:0000313" key="19">
    <source>
        <dbReference type="EMBL" id="PQD95973.1"/>
    </source>
</evidence>
<gene>
    <name evidence="19" type="primary">walK</name>
    <name evidence="19" type="ORF">CYL18_05055</name>
</gene>
<keyword evidence="13 14" id="KW-0472">Membrane</keyword>
<feature type="domain" description="PAS" evidence="16">
    <location>
        <begin position="261"/>
        <end position="326"/>
    </location>
</feature>
<dbReference type="InterPro" id="IPR049814">
    <property type="entry name" value="Resp_reg_WalK"/>
</dbReference>
<feature type="domain" description="HAMP" evidence="18">
    <location>
        <begin position="204"/>
        <end position="256"/>
    </location>
</feature>
<dbReference type="CDD" id="cd00082">
    <property type="entry name" value="HisKA"/>
    <property type="match status" value="1"/>
</dbReference>
<dbReference type="SUPFAM" id="SSF158472">
    <property type="entry name" value="HAMP domain-like"/>
    <property type="match status" value="1"/>
</dbReference>
<dbReference type="Gene3D" id="1.10.287.130">
    <property type="match status" value="1"/>
</dbReference>
<dbReference type="PRINTS" id="PR00344">
    <property type="entry name" value="BCTRLSENSOR"/>
</dbReference>
<keyword evidence="6" id="KW-0808">Transferase</keyword>
<evidence type="ECO:0000256" key="14">
    <source>
        <dbReference type="SAM" id="Phobius"/>
    </source>
</evidence>
<dbReference type="Pfam" id="PF00672">
    <property type="entry name" value="HAMP"/>
    <property type="match status" value="1"/>
</dbReference>
<feature type="domain" description="PAC" evidence="17">
    <location>
        <begin position="325"/>
        <end position="379"/>
    </location>
</feature>
<comment type="catalytic activity">
    <reaction evidence="1">
        <text>ATP + protein L-histidine = ADP + protein N-phospho-L-histidine.</text>
        <dbReference type="EC" id="2.7.13.3"/>
    </reaction>
</comment>
<dbReference type="InterPro" id="IPR036097">
    <property type="entry name" value="HisK_dim/P_sf"/>
</dbReference>
<dbReference type="GO" id="GO:0005524">
    <property type="term" value="F:ATP binding"/>
    <property type="evidence" value="ECO:0007669"/>
    <property type="project" value="UniProtKB-KW"/>
</dbReference>
<dbReference type="SMART" id="SM00388">
    <property type="entry name" value="HisKA"/>
    <property type="match status" value="1"/>
</dbReference>
<evidence type="ECO:0000256" key="12">
    <source>
        <dbReference type="ARBA" id="ARBA00023012"/>
    </source>
</evidence>
<dbReference type="RefSeq" id="WP_104848402.1">
    <property type="nucleotide sequence ID" value="NZ_PKOZ01000002.1"/>
</dbReference>
<feature type="domain" description="Histidine kinase" evidence="15">
    <location>
        <begin position="383"/>
        <end position="600"/>
    </location>
</feature>
<dbReference type="GO" id="GO:0000155">
    <property type="term" value="F:phosphorelay sensor kinase activity"/>
    <property type="evidence" value="ECO:0007669"/>
    <property type="project" value="InterPro"/>
</dbReference>
<dbReference type="GO" id="GO:0006355">
    <property type="term" value="P:regulation of DNA-templated transcription"/>
    <property type="evidence" value="ECO:0007669"/>
    <property type="project" value="InterPro"/>
</dbReference>
<evidence type="ECO:0000259" key="15">
    <source>
        <dbReference type="PROSITE" id="PS50109"/>
    </source>
</evidence>
<proteinExistence type="predicted"/>
<evidence type="ECO:0000256" key="13">
    <source>
        <dbReference type="ARBA" id="ARBA00023136"/>
    </source>
</evidence>
<evidence type="ECO:0000256" key="3">
    <source>
        <dbReference type="ARBA" id="ARBA00012438"/>
    </source>
</evidence>
<dbReference type="GO" id="GO:0016036">
    <property type="term" value="P:cellular response to phosphate starvation"/>
    <property type="evidence" value="ECO:0007669"/>
    <property type="project" value="TreeGrafter"/>
</dbReference>
<dbReference type="PROSITE" id="PS50885">
    <property type="entry name" value="HAMP"/>
    <property type="match status" value="1"/>
</dbReference>
<evidence type="ECO:0000256" key="1">
    <source>
        <dbReference type="ARBA" id="ARBA00000085"/>
    </source>
</evidence>
<dbReference type="Gene3D" id="3.30.565.10">
    <property type="entry name" value="Histidine kinase-like ATPase, C-terminal domain"/>
    <property type="match status" value="1"/>
</dbReference>
<dbReference type="Gene3D" id="1.10.8.500">
    <property type="entry name" value="HAMP domain in histidine kinase"/>
    <property type="match status" value="1"/>
</dbReference>
<evidence type="ECO:0000256" key="8">
    <source>
        <dbReference type="ARBA" id="ARBA00022741"/>
    </source>
</evidence>
<dbReference type="PROSITE" id="PS50113">
    <property type="entry name" value="PAC"/>
    <property type="match status" value="1"/>
</dbReference>
<evidence type="ECO:0000256" key="9">
    <source>
        <dbReference type="ARBA" id="ARBA00022777"/>
    </source>
</evidence>
<keyword evidence="7 14" id="KW-0812">Transmembrane</keyword>
<dbReference type="SUPFAM" id="SSF55785">
    <property type="entry name" value="PYP-like sensor domain (PAS domain)"/>
    <property type="match status" value="1"/>
</dbReference>
<dbReference type="GO" id="GO:0004721">
    <property type="term" value="F:phosphoprotein phosphatase activity"/>
    <property type="evidence" value="ECO:0007669"/>
    <property type="project" value="TreeGrafter"/>
</dbReference>
<evidence type="ECO:0000256" key="7">
    <source>
        <dbReference type="ARBA" id="ARBA00022692"/>
    </source>
</evidence>
<dbReference type="Proteomes" id="UP000239663">
    <property type="component" value="Unassembled WGS sequence"/>
</dbReference>
<dbReference type="Gene3D" id="3.30.450.20">
    <property type="entry name" value="PAS domain"/>
    <property type="match status" value="2"/>
</dbReference>
<keyword evidence="10" id="KW-0067">ATP-binding</keyword>
<dbReference type="InterPro" id="IPR057640">
    <property type="entry name" value="Cache_WalK"/>
</dbReference>
<dbReference type="InterPro" id="IPR003661">
    <property type="entry name" value="HisK_dim/P_dom"/>
</dbReference>
<comment type="caution">
    <text evidence="19">The sequence shown here is derived from an EMBL/GenBank/DDBJ whole genome shotgun (WGS) entry which is preliminary data.</text>
</comment>
<dbReference type="InterPro" id="IPR013767">
    <property type="entry name" value="PAS_fold"/>
</dbReference>
<dbReference type="SMART" id="SM00387">
    <property type="entry name" value="HATPase_c"/>
    <property type="match status" value="1"/>
</dbReference>
<organism evidence="19 20">
    <name type="scientific">Pradoshia eiseniae</name>
    <dbReference type="NCBI Taxonomy" id="2064768"/>
    <lineage>
        <taxon>Bacteria</taxon>
        <taxon>Bacillati</taxon>
        <taxon>Bacillota</taxon>
        <taxon>Bacilli</taxon>
        <taxon>Bacillales</taxon>
        <taxon>Bacillaceae</taxon>
        <taxon>Pradoshia</taxon>
    </lineage>
</organism>